<dbReference type="Proteomes" id="UP000031668">
    <property type="component" value="Unassembled WGS sequence"/>
</dbReference>
<proteinExistence type="predicted"/>
<keyword evidence="2" id="KW-1185">Reference proteome</keyword>
<name>A0A0C2MZT1_THEKT</name>
<sequence length="116" mass="13731">MIESSDFPVHFNEIFKLISNFPPEAPSSLFETCCHFLKNVIDYAFYDRNSSDDQIINVNSIYKWLARVPGAVTKWLESQMEWFKFGIYEIIESLKVFLTVKSILTIYWFSVPKFLR</sequence>
<dbReference type="EMBL" id="JWZT01003307">
    <property type="protein sequence ID" value="KII67107.1"/>
    <property type="molecule type" value="Genomic_DNA"/>
</dbReference>
<accession>A0A0C2MZT1</accession>
<reference evidence="1 2" key="1">
    <citation type="journal article" date="2014" name="Genome Biol. Evol.">
        <title>The genome of the myxosporean Thelohanellus kitauei shows adaptations to nutrient acquisition within its fish host.</title>
        <authorList>
            <person name="Yang Y."/>
            <person name="Xiong J."/>
            <person name="Zhou Z."/>
            <person name="Huo F."/>
            <person name="Miao W."/>
            <person name="Ran C."/>
            <person name="Liu Y."/>
            <person name="Zhang J."/>
            <person name="Feng J."/>
            <person name="Wang M."/>
            <person name="Wang M."/>
            <person name="Wang L."/>
            <person name="Yao B."/>
        </authorList>
    </citation>
    <scope>NUCLEOTIDE SEQUENCE [LARGE SCALE GENOMIC DNA]</scope>
    <source>
        <strain evidence="1">Wuqing</strain>
    </source>
</reference>
<protein>
    <submittedName>
        <fullName evidence="1">Uncharacterized protein</fullName>
    </submittedName>
</protein>
<organism evidence="1 2">
    <name type="scientific">Thelohanellus kitauei</name>
    <name type="common">Myxosporean</name>
    <dbReference type="NCBI Taxonomy" id="669202"/>
    <lineage>
        <taxon>Eukaryota</taxon>
        <taxon>Metazoa</taxon>
        <taxon>Cnidaria</taxon>
        <taxon>Myxozoa</taxon>
        <taxon>Myxosporea</taxon>
        <taxon>Bivalvulida</taxon>
        <taxon>Platysporina</taxon>
        <taxon>Myxobolidae</taxon>
        <taxon>Thelohanellus</taxon>
    </lineage>
</organism>
<evidence type="ECO:0000313" key="2">
    <source>
        <dbReference type="Proteomes" id="UP000031668"/>
    </source>
</evidence>
<comment type="caution">
    <text evidence="1">The sequence shown here is derived from an EMBL/GenBank/DDBJ whole genome shotgun (WGS) entry which is preliminary data.</text>
</comment>
<dbReference type="AlphaFoldDB" id="A0A0C2MZT1"/>
<gene>
    <name evidence="1" type="ORF">RF11_00462</name>
</gene>
<evidence type="ECO:0000313" key="1">
    <source>
        <dbReference type="EMBL" id="KII67107.1"/>
    </source>
</evidence>